<comment type="similarity">
    <text evidence="2">Belongs to the PstS family.</text>
</comment>
<keyword evidence="10" id="KW-1185">Reference proteome</keyword>
<dbReference type="EMBL" id="BEYU01000131">
    <property type="protein sequence ID" value="GBG32804.1"/>
    <property type="molecule type" value="Genomic_DNA"/>
</dbReference>
<keyword evidence="9" id="KW-0675">Receptor</keyword>
<evidence type="ECO:0000256" key="5">
    <source>
        <dbReference type="ARBA" id="ARBA00023136"/>
    </source>
</evidence>
<dbReference type="SUPFAM" id="SSF53850">
    <property type="entry name" value="Periplasmic binding protein-like II"/>
    <property type="match status" value="2"/>
</dbReference>
<feature type="chain" id="PRO_5015317678" evidence="7">
    <location>
        <begin position="23"/>
        <end position="1154"/>
    </location>
</feature>
<dbReference type="OrthoDB" id="6226411at2759"/>
<feature type="transmembrane region" description="Helical" evidence="6">
    <location>
        <begin position="1065"/>
        <end position="1087"/>
    </location>
</feature>
<evidence type="ECO:0000256" key="7">
    <source>
        <dbReference type="SAM" id="SignalP"/>
    </source>
</evidence>
<feature type="transmembrane region" description="Helical" evidence="6">
    <location>
        <begin position="818"/>
        <end position="845"/>
    </location>
</feature>
<evidence type="ECO:0000256" key="2">
    <source>
        <dbReference type="ARBA" id="ARBA00008725"/>
    </source>
</evidence>
<proteinExistence type="inferred from homology"/>
<feature type="transmembrane region" description="Helical" evidence="6">
    <location>
        <begin position="951"/>
        <end position="970"/>
    </location>
</feature>
<keyword evidence="5 6" id="KW-0472">Membrane</keyword>
<dbReference type="Pfam" id="PF12849">
    <property type="entry name" value="PBP_like_2"/>
    <property type="match status" value="1"/>
</dbReference>
<gene>
    <name evidence="9" type="ORF">FCC1311_090292</name>
</gene>
<evidence type="ECO:0000259" key="8">
    <source>
        <dbReference type="PROSITE" id="PS50259"/>
    </source>
</evidence>
<dbReference type="Gene3D" id="3.40.190.10">
    <property type="entry name" value="Periplasmic binding protein-like II"/>
    <property type="match status" value="4"/>
</dbReference>
<dbReference type="InterPro" id="IPR017978">
    <property type="entry name" value="GPCR_3_C"/>
</dbReference>
<dbReference type="GO" id="GO:0004930">
    <property type="term" value="F:G protein-coupled receptor activity"/>
    <property type="evidence" value="ECO:0007669"/>
    <property type="project" value="InterPro"/>
</dbReference>
<organism evidence="9 10">
    <name type="scientific">Hondaea fermentalgiana</name>
    <dbReference type="NCBI Taxonomy" id="2315210"/>
    <lineage>
        <taxon>Eukaryota</taxon>
        <taxon>Sar</taxon>
        <taxon>Stramenopiles</taxon>
        <taxon>Bigyra</taxon>
        <taxon>Labyrinthulomycetes</taxon>
        <taxon>Thraustochytrida</taxon>
        <taxon>Thraustochytriidae</taxon>
        <taxon>Hondaea</taxon>
    </lineage>
</organism>
<evidence type="ECO:0000313" key="10">
    <source>
        <dbReference type="Proteomes" id="UP000241890"/>
    </source>
</evidence>
<evidence type="ECO:0000256" key="3">
    <source>
        <dbReference type="ARBA" id="ARBA00022692"/>
    </source>
</evidence>
<name>A0A2R5GXV6_9STRA</name>
<dbReference type="InterPro" id="IPR050962">
    <property type="entry name" value="Phosphate-bind_PstS"/>
</dbReference>
<comment type="subcellular location">
    <subcellularLocation>
        <location evidence="1">Membrane</location>
        <topology evidence="1">Multi-pass membrane protein</topology>
    </subcellularLocation>
</comment>
<feature type="transmembrane region" description="Helical" evidence="6">
    <location>
        <begin position="861"/>
        <end position="881"/>
    </location>
</feature>
<dbReference type="PROSITE" id="PS50259">
    <property type="entry name" value="G_PROTEIN_RECEP_F3_4"/>
    <property type="match status" value="1"/>
</dbReference>
<evidence type="ECO:0000256" key="4">
    <source>
        <dbReference type="ARBA" id="ARBA00022989"/>
    </source>
</evidence>
<dbReference type="GO" id="GO:0016020">
    <property type="term" value="C:membrane"/>
    <property type="evidence" value="ECO:0007669"/>
    <property type="project" value="UniProtKB-SubCell"/>
</dbReference>
<dbReference type="PANTHER" id="PTHR42996:SF1">
    <property type="entry name" value="PHOSPHATE-BINDING PROTEIN PSTS"/>
    <property type="match status" value="1"/>
</dbReference>
<dbReference type="Proteomes" id="UP000241890">
    <property type="component" value="Unassembled WGS sequence"/>
</dbReference>
<reference evidence="9 10" key="1">
    <citation type="submission" date="2017-12" db="EMBL/GenBank/DDBJ databases">
        <title>Sequencing, de novo assembly and annotation of complete genome of a new Thraustochytrid species, strain FCC1311.</title>
        <authorList>
            <person name="Sedici K."/>
            <person name="Godart F."/>
            <person name="Aiese Cigliano R."/>
            <person name="Sanseverino W."/>
            <person name="Barakat M."/>
            <person name="Ortet P."/>
            <person name="Marechal E."/>
            <person name="Cagnac O."/>
            <person name="Amato A."/>
        </authorList>
    </citation>
    <scope>NUCLEOTIDE SEQUENCE [LARGE SCALE GENOMIC DNA]</scope>
</reference>
<dbReference type="InParanoid" id="A0A2R5GXV6"/>
<protein>
    <submittedName>
        <fullName evidence="9">Metabotropic glutamate receptor-like protein B</fullName>
    </submittedName>
</protein>
<feature type="transmembrane region" description="Helical" evidence="6">
    <location>
        <begin position="1035"/>
        <end position="1059"/>
    </location>
</feature>
<dbReference type="CDD" id="cd15047">
    <property type="entry name" value="7tmC_GABA-B-like"/>
    <property type="match status" value="1"/>
</dbReference>
<feature type="signal peptide" evidence="7">
    <location>
        <begin position="1"/>
        <end position="22"/>
    </location>
</feature>
<comment type="caution">
    <text evidence="9">The sequence shown here is derived from an EMBL/GenBank/DDBJ whole genome shotgun (WGS) entry which is preliminary data.</text>
</comment>
<dbReference type="InterPro" id="IPR024370">
    <property type="entry name" value="PBP_domain"/>
</dbReference>
<evidence type="ECO:0000313" key="9">
    <source>
        <dbReference type="EMBL" id="GBG32804.1"/>
    </source>
</evidence>
<dbReference type="PANTHER" id="PTHR42996">
    <property type="entry name" value="PHOSPHATE-BINDING PROTEIN PSTS"/>
    <property type="match status" value="1"/>
</dbReference>
<feature type="transmembrane region" description="Helical" evidence="6">
    <location>
        <begin position="1001"/>
        <end position="1023"/>
    </location>
</feature>
<evidence type="ECO:0000256" key="6">
    <source>
        <dbReference type="SAM" id="Phobius"/>
    </source>
</evidence>
<keyword evidence="7" id="KW-0732">Signal</keyword>
<keyword evidence="4 6" id="KW-1133">Transmembrane helix</keyword>
<keyword evidence="3 6" id="KW-0812">Transmembrane</keyword>
<feature type="domain" description="G-protein coupled receptors family 3 profile" evidence="8">
    <location>
        <begin position="904"/>
        <end position="1096"/>
    </location>
</feature>
<sequence>MRAAKALLAAAVVAAAATQTTGQLCPEQENWPDNETLQEQCFEQLEACYDLNEVAPATETSNSIERIVVQAAGATFPLRLYQDAIFAYRFQNQSVSVSYLGTGSGSGKCRIKDFVRECDNACTTATGEGVDSLGAEYIDFAGSDSLLTEAEYDEYPDLQMYPAVAGAVVPIYNLAGLDDLGHTLVLNKTTLAQIFRKCDLEANCPGAIFDWNDPRIVELNYVEDDAALSAEIENVLTAAGAIEVTVRSDKSGTSEIFKGALSQFEEAFSTQVGSSSDNSDYNADVVKHDGNVGVAGHVANTPGAIGYSVLGEAITIGLSCASLKISEDSTAVEATTVSVANAMVEKGLDFGTSDEDQLRLNADISDATGSQAWPIAGYTYFVVRKNTTRPNGSCENRLATQNFILWFYENEVPQAIAESLGFAPLSDEVRKLVVSRVQQDIYCEGELVYKDEEEEVPTISYAGASAFEDIFSQYQLSYAIVEPDTEFNDTFVETDSLAAVNRINDETTTIAVTLSSNTAATARVAELPGVVSVPYVGVALGVSVNFCSSDASASDAACEAVKEVNMTVSVLGRILMGDISAWDHADILALNPGIDESHLTGQSITVYGQADEGDELYERFVTYVREMGGLTDFTGVVPAVSKSSLEAVRSAVATKAFSIAYNPVIGDANQREAFFVSVGSGTGSFLEPVPSAIVACATDDAYDSSSGALDLSVGATAAASGCYPLVDTMNLVVRSKFTSSAGECSGGIGTVNAEYIGFLLNNVLQEGADSSVEEPLVTQGLLPVSTLDDARIQKNKEILTSITCDGLSILNPTLEKNLIPVPVVVLSFVLVLLFFISFIVLAFWVQKHRRQKIILISSPPFLLQILLGATICVAAIIPLSLQDDGVFYSENADENGNYPGLDIACAAAPLLYSVGFAVLYSSLWLKTWRLGRIFDNPKLKRIFITNRTMQLYQGLLLTVILVCNILWMVIDPLRYERVVVTMDDDGSVLESYGRCYSEDSLILIAPLAAILMLSLLYGIYLLYQSRRIPSEYGEGRYIGFSLTMGFESLLLGIPVLFLAGNNPTTSFVVKMAIIIFTSAAVVGFLFLPKVWHVYSRGWSTGLNSSDSDQEYSFTHSKPRLQDNAMQSTSFIDSFKDHTRSFMEPSADADNEETV</sequence>
<accession>A0A2R5GXV6</accession>
<dbReference type="AlphaFoldDB" id="A0A2R5GXV6"/>
<evidence type="ECO:0000256" key="1">
    <source>
        <dbReference type="ARBA" id="ARBA00004141"/>
    </source>
</evidence>
<dbReference type="Pfam" id="PF00003">
    <property type="entry name" value="7tm_3"/>
    <property type="match status" value="1"/>
</dbReference>
<feature type="transmembrane region" description="Helical" evidence="6">
    <location>
        <begin position="901"/>
        <end position="925"/>
    </location>
</feature>